<dbReference type="PANTHER" id="PTHR42781">
    <property type="entry name" value="SPERMIDINE/PUTRESCINE IMPORT ATP-BINDING PROTEIN POTA"/>
    <property type="match status" value="1"/>
</dbReference>
<dbReference type="InterPro" id="IPR003439">
    <property type="entry name" value="ABC_transporter-like_ATP-bd"/>
</dbReference>
<dbReference type="Gene3D" id="2.40.50.100">
    <property type="match status" value="1"/>
</dbReference>
<proteinExistence type="predicted"/>
<evidence type="ECO:0000313" key="7">
    <source>
        <dbReference type="EMBL" id="SFQ12624.1"/>
    </source>
</evidence>
<dbReference type="PROSITE" id="PS00211">
    <property type="entry name" value="ABC_TRANSPORTER_1"/>
    <property type="match status" value="1"/>
</dbReference>
<sequence length="358" mass="39759">MQLDSHQQVGITIQNLTLAFGETEVLKGINLDIKPGEFFAFLGPSGSGKSTLLRAIAGFGPEPQGEILLGNENINALPPWRRNVGMVFQSYALWPHMTVRQNVAYGLEERKVPQAQIKSRVDDALNLVGLYHLAERRPSQLSGGQQQRVAIARTVVVEPRVLLLDEPLSNLDANLREQMRRDLLELQRQLGLTTIFVTHDQEEANTISDRIAVLDQGVIQQVGPPMELYDNPSNKFVADFLGTANVLHGATRHTECDSIFETSSGICFPYHSKLEGNISLVFRPQSLEFASSATKPNAILLDGTVKHREFLGNLVRYGIDVGGQTLMVDDPHRRGARHFENGSKIQLSLQPDEIVELR</sequence>
<dbReference type="InterPro" id="IPR008995">
    <property type="entry name" value="Mo/tungstate-bd_C_term_dom"/>
</dbReference>
<evidence type="ECO:0000256" key="3">
    <source>
        <dbReference type="ARBA" id="ARBA00022741"/>
    </source>
</evidence>
<dbReference type="GO" id="GO:0005524">
    <property type="term" value="F:ATP binding"/>
    <property type="evidence" value="ECO:0007669"/>
    <property type="project" value="UniProtKB-KW"/>
</dbReference>
<dbReference type="PROSITE" id="PS50893">
    <property type="entry name" value="ABC_TRANSPORTER_2"/>
    <property type="match status" value="1"/>
</dbReference>
<dbReference type="Gene3D" id="3.40.50.300">
    <property type="entry name" value="P-loop containing nucleotide triphosphate hydrolases"/>
    <property type="match status" value="1"/>
</dbReference>
<dbReference type="Pfam" id="PF08402">
    <property type="entry name" value="TOBE_2"/>
    <property type="match status" value="1"/>
</dbReference>
<keyword evidence="1" id="KW-0813">Transport</keyword>
<evidence type="ECO:0000256" key="4">
    <source>
        <dbReference type="ARBA" id="ARBA00022840"/>
    </source>
</evidence>
<dbReference type="EMBL" id="FOWR01000042">
    <property type="protein sequence ID" value="SFQ12624.1"/>
    <property type="molecule type" value="Genomic_DNA"/>
</dbReference>
<dbReference type="PANTHER" id="PTHR42781:SF4">
    <property type="entry name" value="SPERMIDINE_PUTRESCINE IMPORT ATP-BINDING PROTEIN POTA"/>
    <property type="match status" value="1"/>
</dbReference>
<evidence type="ECO:0000256" key="2">
    <source>
        <dbReference type="ARBA" id="ARBA00022475"/>
    </source>
</evidence>
<evidence type="ECO:0000313" key="8">
    <source>
        <dbReference type="Proteomes" id="UP000182692"/>
    </source>
</evidence>
<dbReference type="GO" id="GO:0016887">
    <property type="term" value="F:ATP hydrolysis activity"/>
    <property type="evidence" value="ECO:0007669"/>
    <property type="project" value="InterPro"/>
</dbReference>
<dbReference type="FunFam" id="3.40.50.300:FF:000042">
    <property type="entry name" value="Maltose/maltodextrin ABC transporter, ATP-binding protein"/>
    <property type="match status" value="1"/>
</dbReference>
<accession>A0A1I5VYM4</accession>
<dbReference type="GO" id="GO:0043190">
    <property type="term" value="C:ATP-binding cassette (ABC) transporter complex"/>
    <property type="evidence" value="ECO:0007669"/>
    <property type="project" value="InterPro"/>
</dbReference>
<protein>
    <submittedName>
        <fullName evidence="7">Iron(III) transport system ATP-binding protein</fullName>
    </submittedName>
</protein>
<keyword evidence="2" id="KW-1003">Cell membrane</keyword>
<evidence type="ECO:0000256" key="1">
    <source>
        <dbReference type="ARBA" id="ARBA00022448"/>
    </source>
</evidence>
<dbReference type="GO" id="GO:0140359">
    <property type="term" value="F:ABC-type transporter activity"/>
    <property type="evidence" value="ECO:0007669"/>
    <property type="project" value="UniProtKB-ARBA"/>
</dbReference>
<dbReference type="AlphaFoldDB" id="A0A1I5VYM4"/>
<dbReference type="SUPFAM" id="SSF52540">
    <property type="entry name" value="P-loop containing nucleoside triphosphate hydrolases"/>
    <property type="match status" value="1"/>
</dbReference>
<dbReference type="Proteomes" id="UP000182692">
    <property type="component" value="Unassembled WGS sequence"/>
</dbReference>
<dbReference type="InterPro" id="IPR027417">
    <property type="entry name" value="P-loop_NTPase"/>
</dbReference>
<dbReference type="GeneID" id="35873374"/>
<name>A0A1I5VYM4_9GAMM</name>
<dbReference type="InterPro" id="IPR050093">
    <property type="entry name" value="ABC_SmlMolc_Importer"/>
</dbReference>
<gene>
    <name evidence="7" type="ORF">SAMN03084138_04121</name>
</gene>
<dbReference type="OrthoDB" id="9802264at2"/>
<dbReference type="InterPro" id="IPR013611">
    <property type="entry name" value="Transp-assoc_OB_typ2"/>
</dbReference>
<evidence type="ECO:0000259" key="6">
    <source>
        <dbReference type="PROSITE" id="PS50893"/>
    </source>
</evidence>
<keyword evidence="5" id="KW-0472">Membrane</keyword>
<dbReference type="Pfam" id="PF00005">
    <property type="entry name" value="ABC_tran"/>
    <property type="match status" value="1"/>
</dbReference>
<keyword evidence="3" id="KW-0547">Nucleotide-binding</keyword>
<dbReference type="InterPro" id="IPR003593">
    <property type="entry name" value="AAA+_ATPase"/>
</dbReference>
<dbReference type="InterPro" id="IPR017871">
    <property type="entry name" value="ABC_transporter-like_CS"/>
</dbReference>
<dbReference type="SMART" id="SM00382">
    <property type="entry name" value="AAA"/>
    <property type="match status" value="1"/>
</dbReference>
<dbReference type="STRING" id="1121869.SAMN03084138_04121"/>
<organism evidence="7 8">
    <name type="scientific">Enterovibrio norvegicus DSM 15893</name>
    <dbReference type="NCBI Taxonomy" id="1121869"/>
    <lineage>
        <taxon>Bacteria</taxon>
        <taxon>Pseudomonadati</taxon>
        <taxon>Pseudomonadota</taxon>
        <taxon>Gammaproteobacteria</taxon>
        <taxon>Vibrionales</taxon>
        <taxon>Vibrionaceae</taxon>
        <taxon>Enterovibrio</taxon>
    </lineage>
</organism>
<evidence type="ECO:0000256" key="5">
    <source>
        <dbReference type="ARBA" id="ARBA00023136"/>
    </source>
</evidence>
<dbReference type="RefSeq" id="WP_017009988.1">
    <property type="nucleotide sequence ID" value="NZ_FOWR01000042.1"/>
</dbReference>
<feature type="domain" description="ABC transporter" evidence="6">
    <location>
        <begin position="11"/>
        <end position="241"/>
    </location>
</feature>
<reference evidence="7 8" key="1">
    <citation type="submission" date="2016-10" db="EMBL/GenBank/DDBJ databases">
        <authorList>
            <person name="de Groot N.N."/>
        </authorList>
    </citation>
    <scope>NUCLEOTIDE SEQUENCE [LARGE SCALE GENOMIC DNA]</scope>
    <source>
        <strain evidence="7 8">DSM 15893</strain>
    </source>
</reference>
<dbReference type="SUPFAM" id="SSF50331">
    <property type="entry name" value="MOP-like"/>
    <property type="match status" value="1"/>
</dbReference>
<keyword evidence="4 7" id="KW-0067">ATP-binding</keyword>